<dbReference type="GO" id="GO:0070284">
    <property type="term" value="F:phosphomethylpyrimidine synthase activity"/>
    <property type="evidence" value="ECO:0007669"/>
    <property type="project" value="UniProtKB-EC"/>
</dbReference>
<evidence type="ECO:0000313" key="11">
    <source>
        <dbReference type="Proteomes" id="UP001524944"/>
    </source>
</evidence>
<dbReference type="EMBL" id="JANPWE010000003">
    <property type="protein sequence ID" value="MCR6545572.1"/>
    <property type="molecule type" value="Genomic_DNA"/>
</dbReference>
<evidence type="ECO:0000256" key="1">
    <source>
        <dbReference type="ARBA" id="ARBA00001966"/>
    </source>
</evidence>
<proteinExistence type="predicted"/>
<dbReference type="SFLD" id="SFLDG01114">
    <property type="entry name" value="phosphomethylpyrimidine_syntha"/>
    <property type="match status" value="1"/>
</dbReference>
<dbReference type="Gene3D" id="3.20.20.540">
    <property type="entry name" value="Radical SAM ThiC family, central domain"/>
    <property type="match status" value="1"/>
</dbReference>
<evidence type="ECO:0000256" key="7">
    <source>
        <dbReference type="ARBA" id="ARBA00023014"/>
    </source>
</evidence>
<keyword evidence="7" id="KW-0411">Iron-sulfur</keyword>
<dbReference type="Gene3D" id="6.10.250.620">
    <property type="match status" value="1"/>
</dbReference>
<evidence type="ECO:0000256" key="5">
    <source>
        <dbReference type="ARBA" id="ARBA00022833"/>
    </source>
</evidence>
<organism evidence="10 11">
    <name type="scientific">Dehalobacterium formicoaceticum</name>
    <dbReference type="NCBI Taxonomy" id="51515"/>
    <lineage>
        <taxon>Bacteria</taxon>
        <taxon>Bacillati</taxon>
        <taxon>Bacillota</taxon>
        <taxon>Clostridia</taxon>
        <taxon>Eubacteriales</taxon>
        <taxon>Peptococcaceae</taxon>
        <taxon>Dehalobacterium</taxon>
    </lineage>
</organism>
<name>A0ABT1Y3X3_9FIRM</name>
<evidence type="ECO:0000256" key="6">
    <source>
        <dbReference type="ARBA" id="ARBA00023004"/>
    </source>
</evidence>
<dbReference type="EC" id="4.1.99.17" evidence="9"/>
<reference evidence="10 11" key="1">
    <citation type="submission" date="2022-08" db="EMBL/GenBank/DDBJ databases">
        <title>Proteogenomics of the novel Dehalobacterium formicoaceticum strain EZ94 highlights a key role of methyltransferases during anaerobic dichloromethane degradation.</title>
        <authorList>
            <person name="Wasmund K."/>
        </authorList>
    </citation>
    <scope>NUCLEOTIDE SEQUENCE [LARGE SCALE GENOMIC DNA]</scope>
    <source>
        <strain evidence="10 11">EZ94</strain>
    </source>
</reference>
<evidence type="ECO:0000256" key="3">
    <source>
        <dbReference type="ARBA" id="ARBA00022691"/>
    </source>
</evidence>
<dbReference type="Pfam" id="PF01964">
    <property type="entry name" value="ThiC_Rad_SAM"/>
    <property type="match status" value="1"/>
</dbReference>
<keyword evidence="11" id="KW-1185">Reference proteome</keyword>
<keyword evidence="6" id="KW-0408">Iron</keyword>
<dbReference type="NCBIfam" id="NF009895">
    <property type="entry name" value="PRK13352.1"/>
    <property type="match status" value="1"/>
</dbReference>
<dbReference type="SFLD" id="SFLDS00113">
    <property type="entry name" value="Radical_SAM_Phosphomethylpyrim"/>
    <property type="match status" value="1"/>
</dbReference>
<sequence>MTLLTSALNGTITSEMEQVAVREGVTPEFIRQGMAEGNIVIPSNINRKNITPLGIGKGLRTKVSASIGLHGKDTSHSKEKEKIETALKAGTDAIMDLSAGGDMDGMRKETLSSASVPVGTLPIYQAMVEASQKYGSSVKMDVEEMFEVIERHAADGVDFLAMHCGTTMDIVERAKSEGRVDPLVSYGGSHLIGWMIANQRENPLYEQYDRVLEIAKKYDVTLSLADGMRPGCLADSLDGAQVQELVVLGELVRRARAAGVQIMIKGPGHMPLDHVKATVTLQKSLCKGAPYFVFGPLLTDIGVGYDHINAAIGGAISTWAGAEFLCYVTPAEHIGLPDAQQVHEGVIAARIAAHAGDLAKGRKEDYQWDLDMSMARKSLDWKKQLELSIDPVRAAEIRKTRNSGESTGCAMCGKYCAMEIIAKYLKIEKHSC</sequence>
<keyword evidence="8 10" id="KW-0456">Lyase</keyword>
<dbReference type="PANTHER" id="PTHR30557:SF1">
    <property type="entry name" value="PHOSPHOMETHYLPYRIMIDINE SYNTHASE, CHLOROPLASTIC"/>
    <property type="match status" value="1"/>
</dbReference>
<keyword evidence="5" id="KW-0862">Zinc</keyword>
<dbReference type="InterPro" id="IPR038521">
    <property type="entry name" value="ThiC/Bza_core_dom"/>
</dbReference>
<dbReference type="RefSeq" id="WP_089609160.1">
    <property type="nucleotide sequence ID" value="NZ_CP022121.1"/>
</dbReference>
<gene>
    <name evidence="10" type="primary">thiC</name>
    <name evidence="10" type="ORF">NVS47_08615</name>
</gene>
<dbReference type="PANTHER" id="PTHR30557">
    <property type="entry name" value="THIAMINE BIOSYNTHESIS PROTEIN THIC"/>
    <property type="match status" value="1"/>
</dbReference>
<evidence type="ECO:0000256" key="9">
    <source>
        <dbReference type="NCBIfam" id="TIGR00190"/>
    </source>
</evidence>
<protein>
    <recommendedName>
        <fullName evidence="9">Phosphomethylpyrimidine synthase</fullName>
        <ecNumber evidence="9">4.1.99.17</ecNumber>
    </recommendedName>
</protein>
<comment type="caution">
    <text evidence="10">The sequence shown here is derived from an EMBL/GenBank/DDBJ whole genome shotgun (WGS) entry which is preliminary data.</text>
</comment>
<comment type="cofactor">
    <cofactor evidence="1">
        <name>[4Fe-4S] cluster</name>
        <dbReference type="ChEBI" id="CHEBI:49883"/>
    </cofactor>
</comment>
<evidence type="ECO:0000256" key="2">
    <source>
        <dbReference type="ARBA" id="ARBA00022485"/>
    </source>
</evidence>
<keyword evidence="2" id="KW-0004">4Fe-4S</keyword>
<dbReference type="InterPro" id="IPR002817">
    <property type="entry name" value="ThiC/BzaA/B"/>
</dbReference>
<dbReference type="Proteomes" id="UP001524944">
    <property type="component" value="Unassembled WGS sequence"/>
</dbReference>
<dbReference type="SFLD" id="SFLDF00407">
    <property type="entry name" value="phosphomethylpyrimidine_syntha"/>
    <property type="match status" value="1"/>
</dbReference>
<keyword evidence="3" id="KW-0949">S-adenosyl-L-methionine</keyword>
<dbReference type="NCBIfam" id="TIGR00190">
    <property type="entry name" value="thiC"/>
    <property type="match status" value="1"/>
</dbReference>
<evidence type="ECO:0000256" key="4">
    <source>
        <dbReference type="ARBA" id="ARBA00022723"/>
    </source>
</evidence>
<evidence type="ECO:0000313" key="10">
    <source>
        <dbReference type="EMBL" id="MCR6545572.1"/>
    </source>
</evidence>
<keyword evidence="4" id="KW-0479">Metal-binding</keyword>
<accession>A0ABT1Y3X3</accession>
<evidence type="ECO:0000256" key="8">
    <source>
        <dbReference type="ARBA" id="ARBA00023239"/>
    </source>
</evidence>